<name>A0A1W1UMN8_9DEIO</name>
<reference evidence="3 4" key="1">
    <citation type="submission" date="2017-04" db="EMBL/GenBank/DDBJ databases">
        <authorList>
            <person name="Afonso C.L."/>
            <person name="Miller P.J."/>
            <person name="Scott M.A."/>
            <person name="Spackman E."/>
            <person name="Goraichik I."/>
            <person name="Dimitrov K.M."/>
            <person name="Suarez D.L."/>
            <person name="Swayne D.E."/>
        </authorList>
    </citation>
    <scope>NUCLEOTIDE SEQUENCE [LARGE SCALE GENOMIC DNA]</scope>
    <source>
        <strain evidence="3 4">KR-140</strain>
    </source>
</reference>
<feature type="transmembrane region" description="Helical" evidence="2">
    <location>
        <begin position="5"/>
        <end position="22"/>
    </location>
</feature>
<dbReference type="Proteomes" id="UP000192582">
    <property type="component" value="Unassembled WGS sequence"/>
</dbReference>
<evidence type="ECO:0000256" key="2">
    <source>
        <dbReference type="SAM" id="Phobius"/>
    </source>
</evidence>
<dbReference type="OrthoDB" id="3236524at2"/>
<organism evidence="3 4">
    <name type="scientific">Deinococcus hopiensis KR-140</name>
    <dbReference type="NCBI Taxonomy" id="695939"/>
    <lineage>
        <taxon>Bacteria</taxon>
        <taxon>Thermotogati</taxon>
        <taxon>Deinococcota</taxon>
        <taxon>Deinococci</taxon>
        <taxon>Deinococcales</taxon>
        <taxon>Deinococcaceae</taxon>
        <taxon>Deinococcus</taxon>
    </lineage>
</organism>
<feature type="transmembrane region" description="Helical" evidence="2">
    <location>
        <begin position="57"/>
        <end position="74"/>
    </location>
</feature>
<accession>A0A1W1UMN8</accession>
<protein>
    <submittedName>
        <fullName evidence="3">Uncharacterized protein</fullName>
    </submittedName>
</protein>
<feature type="region of interest" description="Disordered" evidence="1">
    <location>
        <begin position="155"/>
        <end position="204"/>
    </location>
</feature>
<keyword evidence="4" id="KW-1185">Reference proteome</keyword>
<evidence type="ECO:0000313" key="4">
    <source>
        <dbReference type="Proteomes" id="UP000192582"/>
    </source>
</evidence>
<keyword evidence="2" id="KW-0472">Membrane</keyword>
<dbReference type="AlphaFoldDB" id="A0A1W1UMN8"/>
<keyword evidence="2" id="KW-0812">Transmembrane</keyword>
<keyword evidence="2" id="KW-1133">Transmembrane helix</keyword>
<sequence length="224" mass="24873">MPLGCIAIIVVLAIIGLIINVVEGVASVLSTYWLSAAALFLAYFILKGNKDSKKHDYKTNIAVLLIIFGVFSGYKKHASLYKVYDLIISTSDENSEIKIYNADGDDVAFTAGSENHISLKKGSYSYKASRSDDYETTEGYFNVPQDQKVNVQLPKRSIVSDNDTNYETSNSYSSDTSSSTYTYDSSSESSYSTPSPSHSKDVYVHGYTRRNGTYVAPYYRSRPH</sequence>
<evidence type="ECO:0000256" key="1">
    <source>
        <dbReference type="SAM" id="MobiDB-lite"/>
    </source>
</evidence>
<evidence type="ECO:0000313" key="3">
    <source>
        <dbReference type="EMBL" id="SMB81974.1"/>
    </source>
</evidence>
<gene>
    <name evidence="3" type="ORF">SAMN00790413_04797</name>
</gene>
<dbReference type="EMBL" id="FWWU01000005">
    <property type="protein sequence ID" value="SMB81974.1"/>
    <property type="molecule type" value="Genomic_DNA"/>
</dbReference>
<proteinExistence type="predicted"/>
<dbReference type="RefSeq" id="WP_139806523.1">
    <property type="nucleotide sequence ID" value="NZ_FWWU01000005.1"/>
</dbReference>
<feature type="compositionally biased region" description="Low complexity" evidence="1">
    <location>
        <begin position="165"/>
        <end position="197"/>
    </location>
</feature>
<feature type="transmembrane region" description="Helical" evidence="2">
    <location>
        <begin position="28"/>
        <end position="45"/>
    </location>
</feature>